<evidence type="ECO:0000313" key="3">
    <source>
        <dbReference type="EMBL" id="OIU73176.1"/>
    </source>
</evidence>
<dbReference type="EMBL" id="MINN01000022">
    <property type="protein sequence ID" value="OIU73176.1"/>
    <property type="molecule type" value="Genomic_DNA"/>
</dbReference>
<keyword evidence="1" id="KW-0175">Coiled coil</keyword>
<proteinExistence type="predicted"/>
<dbReference type="OrthoDB" id="580959at2"/>
<feature type="domain" description="REase associating with pPIWI RE" evidence="2">
    <location>
        <begin position="251"/>
        <end position="362"/>
    </location>
</feature>
<dbReference type="RefSeq" id="WP_071616900.1">
    <property type="nucleotide sequence ID" value="NZ_MINN01000022.1"/>
</dbReference>
<comment type="caution">
    <text evidence="3">The sequence shown here is derived from an EMBL/GenBank/DDBJ whole genome shotgun (WGS) entry which is preliminary data.</text>
</comment>
<dbReference type="Proteomes" id="UP000182062">
    <property type="component" value="Unassembled WGS sequence"/>
</dbReference>
<evidence type="ECO:0000256" key="1">
    <source>
        <dbReference type="SAM" id="Coils"/>
    </source>
</evidence>
<dbReference type="InterPro" id="IPR040828">
    <property type="entry name" value="pPIWI_RE_REase"/>
</dbReference>
<name>A0A1J6WN05_9BACI</name>
<dbReference type="AlphaFoldDB" id="A0A1J6WN05"/>
<gene>
    <name evidence="3" type="ORF">BHE18_14965</name>
</gene>
<dbReference type="Pfam" id="PF18154">
    <property type="entry name" value="pPIWI_RE_REase"/>
    <property type="match status" value="1"/>
</dbReference>
<feature type="coiled-coil region" evidence="1">
    <location>
        <begin position="98"/>
        <end position="125"/>
    </location>
</feature>
<protein>
    <recommendedName>
        <fullName evidence="2">REase associating with pPIWI RE domain-containing protein</fullName>
    </recommendedName>
</protein>
<accession>A0A1J6WN05</accession>
<keyword evidence="4" id="KW-1185">Reference proteome</keyword>
<evidence type="ECO:0000313" key="4">
    <source>
        <dbReference type="Proteomes" id="UP000182062"/>
    </source>
</evidence>
<organism evidence="3 4">
    <name type="scientific">Rossellomorea aquimaris</name>
    <dbReference type="NCBI Taxonomy" id="189382"/>
    <lineage>
        <taxon>Bacteria</taxon>
        <taxon>Bacillati</taxon>
        <taxon>Bacillota</taxon>
        <taxon>Bacilli</taxon>
        <taxon>Bacillales</taxon>
        <taxon>Bacillaceae</taxon>
        <taxon>Rossellomorea</taxon>
    </lineage>
</organism>
<sequence>MKGIEDLIELVEWVRRLENNVEDAVHSSSEDTVVSRDFEIFFNRFLYFMLQFDLKEYPVNLFHWLKLLKKPLKDWWPAAANLLDEEGISSDFIILDDEIGLSEEAEELLREYKSYQEASAKVVRDVLIHCRDVSLEKGLDMQWSYTKFRLFLIKNPVTNIEAMELYCLENDFDHFLTSSLENCYEDIPPSSAFKCQSCGWTLHEKTKNVFVCIKQQCLRSYDVSSLNHYEITEAEQLRVKESIQFSTVIPGQRELELKRKLVKSGAAIELYPDLERLGDLRVRRAGEKAGSEELLIDVKDYRNAKQLAKKLVTDHAAGLVKTPVIAVPDDKANSRYLKFVNKRLVEMGINSCKVYSFKQVVRMFKELSSDGAQLFEVKENIHVY</sequence>
<evidence type="ECO:0000259" key="2">
    <source>
        <dbReference type="Pfam" id="PF18154"/>
    </source>
</evidence>
<reference evidence="3 4" key="1">
    <citation type="submission" date="2016-09" db="EMBL/GenBank/DDBJ databases">
        <title>Bacillus aquimaris SAMM genome sequence reveals colonization and biosurfactant production capacities.</title>
        <authorList>
            <person name="Waghmode S.R."/>
            <person name="Suryavanshi M.V."/>
        </authorList>
    </citation>
    <scope>NUCLEOTIDE SEQUENCE [LARGE SCALE GENOMIC DNA]</scope>
    <source>
        <strain evidence="3 4">SAMM</strain>
    </source>
</reference>